<keyword evidence="3" id="KW-0813">Transport</keyword>
<dbReference type="GO" id="GO:0015920">
    <property type="term" value="P:lipopolysaccharide transport"/>
    <property type="evidence" value="ECO:0007669"/>
    <property type="project" value="TreeGrafter"/>
</dbReference>
<feature type="transmembrane region" description="Helical" evidence="9">
    <location>
        <begin position="300"/>
        <end position="322"/>
    </location>
</feature>
<keyword evidence="4" id="KW-1003">Cell membrane</keyword>
<dbReference type="EMBL" id="UOEW01000288">
    <property type="protein sequence ID" value="VAW40841.1"/>
    <property type="molecule type" value="Genomic_DNA"/>
</dbReference>
<evidence type="ECO:0000313" key="10">
    <source>
        <dbReference type="EMBL" id="VAW40841.1"/>
    </source>
</evidence>
<gene>
    <name evidence="10" type="ORF">MNBD_GAMMA01-1940</name>
</gene>
<evidence type="ECO:0000256" key="1">
    <source>
        <dbReference type="ARBA" id="ARBA00004429"/>
    </source>
</evidence>
<feature type="transmembrane region" description="Helical" evidence="9">
    <location>
        <begin position="328"/>
        <end position="345"/>
    </location>
</feature>
<organism evidence="10">
    <name type="scientific">hydrothermal vent metagenome</name>
    <dbReference type="NCBI Taxonomy" id="652676"/>
    <lineage>
        <taxon>unclassified sequences</taxon>
        <taxon>metagenomes</taxon>
        <taxon>ecological metagenomes</taxon>
    </lineage>
</organism>
<feature type="transmembrane region" description="Helical" evidence="9">
    <location>
        <begin position="12"/>
        <end position="33"/>
    </location>
</feature>
<sequence length="355" mass="40496">MQILGRYLRTETLRTFFAILMVLFVFTVGLSFADALRAIARGVLPASMLYVELSLRSIDVLKLLLPLSLYMAILSKLAQMYRNQEAVMFHSSGISSKQILKMYAPQILSFFVFLMILSLFILPYVSRTSEQLTIAASKDVSLMGLKEGVFQELSGSNSIIYIRKINIEKNRLENIFINVKHKDRVDTLTAEFGYQYEDEQTKQRYISLFNGFRNEGVPGSLKYNLMRFERNDIKLPRLKGKSVDVDEAGKTITELLNSDRSVDKAEIHRRMSPAINIAILVLLALSISKTSPRDGKYGSLILGLLIFTVYINLLTIAFSLIVQEKVPSWVGVWWVYLIFTLYGFWRIHKADNSLG</sequence>
<evidence type="ECO:0000256" key="9">
    <source>
        <dbReference type="SAM" id="Phobius"/>
    </source>
</evidence>
<keyword evidence="5" id="KW-0997">Cell inner membrane</keyword>
<dbReference type="GO" id="GO:0043190">
    <property type="term" value="C:ATP-binding cassette (ABC) transporter complex"/>
    <property type="evidence" value="ECO:0007669"/>
    <property type="project" value="InterPro"/>
</dbReference>
<evidence type="ECO:0000256" key="2">
    <source>
        <dbReference type="ARBA" id="ARBA00014213"/>
    </source>
</evidence>
<accession>A0A3B0VD70</accession>
<evidence type="ECO:0000256" key="7">
    <source>
        <dbReference type="ARBA" id="ARBA00022989"/>
    </source>
</evidence>
<keyword evidence="6 9" id="KW-0812">Transmembrane</keyword>
<evidence type="ECO:0000256" key="6">
    <source>
        <dbReference type="ARBA" id="ARBA00022692"/>
    </source>
</evidence>
<keyword evidence="7 9" id="KW-1133">Transmembrane helix</keyword>
<evidence type="ECO:0000256" key="4">
    <source>
        <dbReference type="ARBA" id="ARBA00022475"/>
    </source>
</evidence>
<keyword evidence="8 9" id="KW-0472">Membrane</keyword>
<dbReference type="Pfam" id="PF03739">
    <property type="entry name" value="LptF_LptG"/>
    <property type="match status" value="1"/>
</dbReference>
<feature type="transmembrane region" description="Helical" evidence="9">
    <location>
        <begin position="271"/>
        <end position="288"/>
    </location>
</feature>
<evidence type="ECO:0000256" key="3">
    <source>
        <dbReference type="ARBA" id="ARBA00022448"/>
    </source>
</evidence>
<dbReference type="InterPro" id="IPR030922">
    <property type="entry name" value="LptF"/>
</dbReference>
<dbReference type="NCBIfam" id="TIGR04407">
    <property type="entry name" value="LptF_YjgP"/>
    <property type="match status" value="1"/>
</dbReference>
<feature type="transmembrane region" description="Helical" evidence="9">
    <location>
        <begin position="107"/>
        <end position="125"/>
    </location>
</feature>
<proteinExistence type="predicted"/>
<dbReference type="PANTHER" id="PTHR33529">
    <property type="entry name" value="SLR0882 PROTEIN-RELATED"/>
    <property type="match status" value="1"/>
</dbReference>
<reference evidence="10" key="1">
    <citation type="submission" date="2018-06" db="EMBL/GenBank/DDBJ databases">
        <authorList>
            <person name="Zhirakovskaya E."/>
        </authorList>
    </citation>
    <scope>NUCLEOTIDE SEQUENCE</scope>
</reference>
<evidence type="ECO:0000256" key="8">
    <source>
        <dbReference type="ARBA" id="ARBA00023136"/>
    </source>
</evidence>
<dbReference type="GO" id="GO:0055085">
    <property type="term" value="P:transmembrane transport"/>
    <property type="evidence" value="ECO:0007669"/>
    <property type="project" value="InterPro"/>
</dbReference>
<comment type="subcellular location">
    <subcellularLocation>
        <location evidence="1">Cell inner membrane</location>
        <topology evidence="1">Multi-pass membrane protein</topology>
    </subcellularLocation>
</comment>
<evidence type="ECO:0000256" key="5">
    <source>
        <dbReference type="ARBA" id="ARBA00022519"/>
    </source>
</evidence>
<protein>
    <recommendedName>
        <fullName evidence="2">Lipopolysaccharide export system permease protein LptF</fullName>
    </recommendedName>
</protein>
<name>A0A3B0VD70_9ZZZZ</name>
<dbReference type="PANTHER" id="PTHR33529:SF7">
    <property type="entry name" value="LIPOPOLYSACCHARIDE EXPORT SYSTEM PERMEASE PROTEIN LPTF"/>
    <property type="match status" value="1"/>
</dbReference>
<dbReference type="InterPro" id="IPR005495">
    <property type="entry name" value="LptG/LptF_permease"/>
</dbReference>
<dbReference type="AlphaFoldDB" id="A0A3B0VD70"/>